<sequence>MDARTATAAYAAGWRLVRELPEGPGRAAFRSIADRTWRRRGPGVLRLEANLRRVAGPGITAPQLRALSLAGMRSYLRYYYEMFRLPAIDAATLDARTRAGGVEALEANIRSGRGVVAALPHMGNWDHAGAWITLRGVPLTTVAERLRPPEVFDRFVDFRTGLGMEVLPLTPAEGAAGRPGGGTAGRLARRLREGRLVCLLADRDLTAGGVEVEFFGEPARMPAGPAALAERTGAALMPVSLWYDGPLLRIEVHDEIPVPGLADRRDRVQAMTQHLAGVFQDRIAEHPEDWHMLQRVFTADLDAPPPGAYAPEAAPVADSVDAAASGGVGRRR</sequence>
<name>A0A7W8QKL2_9ACTN</name>
<proteinExistence type="predicted"/>
<reference evidence="8 9" key="1">
    <citation type="submission" date="2020-08" db="EMBL/GenBank/DDBJ databases">
        <title>Sequencing the genomes of 1000 actinobacteria strains.</title>
        <authorList>
            <person name="Klenk H.-P."/>
        </authorList>
    </citation>
    <scope>NUCLEOTIDE SEQUENCE [LARGE SCALE GENOMIC DNA]</scope>
    <source>
        <strain evidence="8 9">DSM 44551</strain>
    </source>
</reference>
<gene>
    <name evidence="8" type="ORF">HDA36_002059</name>
</gene>
<evidence type="ECO:0000256" key="6">
    <source>
        <dbReference type="ARBA" id="ARBA00023315"/>
    </source>
</evidence>
<dbReference type="PANTHER" id="PTHR30606:SF10">
    <property type="entry name" value="PHOSPHATIDYLINOSITOL MANNOSIDE ACYLTRANSFERASE"/>
    <property type="match status" value="1"/>
</dbReference>
<dbReference type="GO" id="GO:0005886">
    <property type="term" value="C:plasma membrane"/>
    <property type="evidence" value="ECO:0007669"/>
    <property type="project" value="UniProtKB-SubCell"/>
</dbReference>
<keyword evidence="3" id="KW-0997">Cell inner membrane</keyword>
<dbReference type="CDD" id="cd07984">
    <property type="entry name" value="LPLAT_LABLAT-like"/>
    <property type="match status" value="1"/>
</dbReference>
<evidence type="ECO:0000256" key="3">
    <source>
        <dbReference type="ARBA" id="ARBA00022519"/>
    </source>
</evidence>
<evidence type="ECO:0000313" key="9">
    <source>
        <dbReference type="Proteomes" id="UP000572635"/>
    </source>
</evidence>
<dbReference type="EC" id="2.3.1.241" evidence="8"/>
<dbReference type="AlphaFoldDB" id="A0A7W8QKL2"/>
<comment type="caution">
    <text evidence="8">The sequence shown here is derived from an EMBL/GenBank/DDBJ whole genome shotgun (WGS) entry which is preliminary data.</text>
</comment>
<dbReference type="RefSeq" id="WP_184391608.1">
    <property type="nucleotide sequence ID" value="NZ_BAAAJD010000058.1"/>
</dbReference>
<organism evidence="8 9">
    <name type="scientific">Nocardiopsis composta</name>
    <dbReference type="NCBI Taxonomy" id="157465"/>
    <lineage>
        <taxon>Bacteria</taxon>
        <taxon>Bacillati</taxon>
        <taxon>Actinomycetota</taxon>
        <taxon>Actinomycetes</taxon>
        <taxon>Streptosporangiales</taxon>
        <taxon>Nocardiopsidaceae</taxon>
        <taxon>Nocardiopsis</taxon>
    </lineage>
</organism>
<dbReference type="Pfam" id="PF03279">
    <property type="entry name" value="Lip_A_acyltrans"/>
    <property type="match status" value="1"/>
</dbReference>
<dbReference type="InterPro" id="IPR004960">
    <property type="entry name" value="LipA_acyltrans"/>
</dbReference>
<evidence type="ECO:0000313" key="8">
    <source>
        <dbReference type="EMBL" id="MBB5431975.1"/>
    </source>
</evidence>
<dbReference type="Proteomes" id="UP000572635">
    <property type="component" value="Unassembled WGS sequence"/>
</dbReference>
<protein>
    <submittedName>
        <fullName evidence="8">KDO2-lipid IV(A) lauroyltransferase</fullName>
        <ecNumber evidence="8">2.3.1.241</ecNumber>
    </submittedName>
</protein>
<evidence type="ECO:0000256" key="4">
    <source>
        <dbReference type="ARBA" id="ARBA00022679"/>
    </source>
</evidence>
<comment type="subcellular location">
    <subcellularLocation>
        <location evidence="1">Cell inner membrane</location>
    </subcellularLocation>
</comment>
<accession>A0A7W8QKL2</accession>
<dbReference type="PANTHER" id="PTHR30606">
    <property type="entry name" value="LIPID A BIOSYNTHESIS LAUROYL ACYLTRANSFERASE"/>
    <property type="match status" value="1"/>
</dbReference>
<feature type="compositionally biased region" description="Low complexity" evidence="7">
    <location>
        <begin position="309"/>
        <end position="325"/>
    </location>
</feature>
<dbReference type="EMBL" id="JACHDB010000001">
    <property type="protein sequence ID" value="MBB5431975.1"/>
    <property type="molecule type" value="Genomic_DNA"/>
</dbReference>
<evidence type="ECO:0000256" key="2">
    <source>
        <dbReference type="ARBA" id="ARBA00022475"/>
    </source>
</evidence>
<keyword evidence="9" id="KW-1185">Reference proteome</keyword>
<keyword evidence="6 8" id="KW-0012">Acyltransferase</keyword>
<keyword evidence="4 8" id="KW-0808">Transferase</keyword>
<evidence type="ECO:0000256" key="5">
    <source>
        <dbReference type="ARBA" id="ARBA00023136"/>
    </source>
</evidence>
<dbReference type="GO" id="GO:0008913">
    <property type="term" value="F:Kdo2-lipid IVA acyltransferase activity"/>
    <property type="evidence" value="ECO:0007669"/>
    <property type="project" value="UniProtKB-EC"/>
</dbReference>
<feature type="region of interest" description="Disordered" evidence="7">
    <location>
        <begin position="304"/>
        <end position="332"/>
    </location>
</feature>
<evidence type="ECO:0000256" key="7">
    <source>
        <dbReference type="SAM" id="MobiDB-lite"/>
    </source>
</evidence>
<keyword evidence="5" id="KW-0472">Membrane</keyword>
<evidence type="ECO:0000256" key="1">
    <source>
        <dbReference type="ARBA" id="ARBA00004533"/>
    </source>
</evidence>
<dbReference type="NCBIfam" id="NF005919">
    <property type="entry name" value="PRK07920.1"/>
    <property type="match status" value="1"/>
</dbReference>
<keyword evidence="2" id="KW-1003">Cell membrane</keyword>
<dbReference type="GO" id="GO:0009247">
    <property type="term" value="P:glycolipid biosynthetic process"/>
    <property type="evidence" value="ECO:0007669"/>
    <property type="project" value="UniProtKB-ARBA"/>
</dbReference>